<dbReference type="EMBL" id="BK016126">
    <property type="protein sequence ID" value="DAF97132.1"/>
    <property type="molecule type" value="Genomic_DNA"/>
</dbReference>
<accession>A0A8S5URV1</accession>
<name>A0A8S5URV1_9CAUD</name>
<reference evidence="1" key="1">
    <citation type="journal article" date="2021" name="Proc. Natl. Acad. Sci. U.S.A.">
        <title>A Catalog of Tens of Thousands of Viruses from Human Metagenomes Reveals Hidden Associations with Chronic Diseases.</title>
        <authorList>
            <person name="Tisza M.J."/>
            <person name="Buck C.B."/>
        </authorList>
    </citation>
    <scope>NUCLEOTIDE SEQUENCE</scope>
    <source>
        <strain evidence="1">Cthae16</strain>
    </source>
</reference>
<proteinExistence type="predicted"/>
<protein>
    <submittedName>
        <fullName evidence="1">Excisionase</fullName>
    </submittedName>
</protein>
<evidence type="ECO:0000313" key="1">
    <source>
        <dbReference type="EMBL" id="DAF97132.1"/>
    </source>
</evidence>
<sequence>MKKKLSLDDVRAMDREMLTAEVVSQVVEIDPHALRLMARERPELLPFPYLVYGHQVRFPRLAFIRWMEGQ</sequence>
<organism evidence="1">
    <name type="scientific">Siphoviridae sp. cthae16</name>
    <dbReference type="NCBI Taxonomy" id="2825617"/>
    <lineage>
        <taxon>Viruses</taxon>
        <taxon>Duplodnaviria</taxon>
        <taxon>Heunggongvirae</taxon>
        <taxon>Uroviricota</taxon>
        <taxon>Caudoviricetes</taxon>
    </lineage>
</organism>